<keyword evidence="4" id="KW-1133">Transmembrane helix</keyword>
<dbReference type="PANTHER" id="PTHR11929:SF194">
    <property type="entry name" value="ALPHA-(1,3)-FUCOSYLTRANSFERASE 10"/>
    <property type="match status" value="1"/>
</dbReference>
<organism evidence="6">
    <name type="scientific">viral metagenome</name>
    <dbReference type="NCBI Taxonomy" id="1070528"/>
    <lineage>
        <taxon>unclassified sequences</taxon>
        <taxon>metagenomes</taxon>
        <taxon>organismal metagenomes</taxon>
    </lineage>
</organism>
<dbReference type="SUPFAM" id="SSF53756">
    <property type="entry name" value="UDP-Glycosyltransferase/glycogen phosphorylase"/>
    <property type="match status" value="1"/>
</dbReference>
<evidence type="ECO:0000256" key="4">
    <source>
        <dbReference type="SAM" id="Phobius"/>
    </source>
</evidence>
<keyword evidence="3" id="KW-0808">Transferase</keyword>
<evidence type="ECO:0000256" key="2">
    <source>
        <dbReference type="ARBA" id="ARBA00022676"/>
    </source>
</evidence>
<dbReference type="PANTHER" id="PTHR11929">
    <property type="entry name" value="ALPHA- 1,3 -FUCOSYLTRANSFERASE"/>
    <property type="match status" value="1"/>
</dbReference>
<keyword evidence="4" id="KW-0472">Membrane</keyword>
<evidence type="ECO:0000256" key="1">
    <source>
        <dbReference type="ARBA" id="ARBA00008919"/>
    </source>
</evidence>
<protein>
    <recommendedName>
        <fullName evidence="5">Fucosyltransferase C-terminal domain-containing protein</fullName>
    </recommendedName>
</protein>
<dbReference type="GO" id="GO:0016020">
    <property type="term" value="C:membrane"/>
    <property type="evidence" value="ECO:0007669"/>
    <property type="project" value="InterPro"/>
</dbReference>
<dbReference type="Pfam" id="PF00852">
    <property type="entry name" value="Glyco_transf_10"/>
    <property type="match status" value="1"/>
</dbReference>
<dbReference type="AlphaFoldDB" id="A0A6C0B7E7"/>
<feature type="domain" description="Fucosyltransferase C-terminal" evidence="5">
    <location>
        <begin position="138"/>
        <end position="273"/>
    </location>
</feature>
<sequence length="305" mass="35666">MKHTTITIFILSIILILLLLMLTTLNKTEKFEKKIDLGDWSSPENEKLYQDLFRDVDRTVVVSETFHKRDMSNYKGAIRLQVTGESYFDDPENFDINFIPVAEEKKNVIIFPFASHYVLTNEVIDKNSLLVKRELTKNKSKFCLFASSHDGCKARNNFFSELSKYKQVDSCGRYMNNMTCPGSFGSMDYLEFMNDYKFMICFENHSQPNYFTEKLINAYCGGTIPIYWGCPNISNYVNMDAILYLEPHYTENDFQQLFKKVVELDNNEEAYKAKYETVFFKNGVLPDAFNVEALRQKINDRLLNQ</sequence>
<dbReference type="Gene3D" id="3.40.50.11660">
    <property type="entry name" value="Glycosyl transferase family 10, C-terminal domain"/>
    <property type="match status" value="1"/>
</dbReference>
<keyword evidence="4" id="KW-0812">Transmembrane</keyword>
<evidence type="ECO:0000313" key="6">
    <source>
        <dbReference type="EMBL" id="QHS87784.1"/>
    </source>
</evidence>
<dbReference type="GO" id="GO:0046920">
    <property type="term" value="F:alpha-(1-&gt;3)-fucosyltransferase activity"/>
    <property type="evidence" value="ECO:0007669"/>
    <property type="project" value="TreeGrafter"/>
</dbReference>
<keyword evidence="2" id="KW-0328">Glycosyltransferase</keyword>
<feature type="transmembrane region" description="Helical" evidence="4">
    <location>
        <begin position="6"/>
        <end position="25"/>
    </location>
</feature>
<evidence type="ECO:0000256" key="3">
    <source>
        <dbReference type="ARBA" id="ARBA00022679"/>
    </source>
</evidence>
<accession>A0A6C0B7E7</accession>
<dbReference type="InterPro" id="IPR001503">
    <property type="entry name" value="Glyco_trans_10"/>
</dbReference>
<evidence type="ECO:0000259" key="5">
    <source>
        <dbReference type="Pfam" id="PF00852"/>
    </source>
</evidence>
<name>A0A6C0B7E7_9ZZZZ</name>
<proteinExistence type="inferred from homology"/>
<reference evidence="6" key="1">
    <citation type="journal article" date="2020" name="Nature">
        <title>Giant virus diversity and host interactions through global metagenomics.</title>
        <authorList>
            <person name="Schulz F."/>
            <person name="Roux S."/>
            <person name="Paez-Espino D."/>
            <person name="Jungbluth S."/>
            <person name="Walsh D.A."/>
            <person name="Denef V.J."/>
            <person name="McMahon K.D."/>
            <person name="Konstantinidis K.T."/>
            <person name="Eloe-Fadrosh E.A."/>
            <person name="Kyrpides N.C."/>
            <person name="Woyke T."/>
        </authorList>
    </citation>
    <scope>NUCLEOTIDE SEQUENCE</scope>
    <source>
        <strain evidence="6">GVMAG-M-3300010158-13</strain>
    </source>
</reference>
<dbReference type="EMBL" id="MN739088">
    <property type="protein sequence ID" value="QHS87784.1"/>
    <property type="molecule type" value="Genomic_DNA"/>
</dbReference>
<dbReference type="InterPro" id="IPR055270">
    <property type="entry name" value="Glyco_tran_10_C"/>
</dbReference>
<comment type="similarity">
    <text evidence="1">Belongs to the glycosyltransferase 10 family.</text>
</comment>
<dbReference type="InterPro" id="IPR038577">
    <property type="entry name" value="GT10-like_C_sf"/>
</dbReference>